<keyword evidence="2" id="KW-1133">Transmembrane helix</keyword>
<evidence type="ECO:0000256" key="2">
    <source>
        <dbReference type="SAM" id="Phobius"/>
    </source>
</evidence>
<feature type="transmembrane region" description="Helical" evidence="2">
    <location>
        <begin position="281"/>
        <end position="301"/>
    </location>
</feature>
<feature type="compositionally biased region" description="Low complexity" evidence="1">
    <location>
        <begin position="20"/>
        <end position="42"/>
    </location>
</feature>
<evidence type="ECO:0000256" key="1">
    <source>
        <dbReference type="SAM" id="MobiDB-lite"/>
    </source>
</evidence>
<feature type="compositionally biased region" description="Pro residues" evidence="1">
    <location>
        <begin position="7"/>
        <end position="19"/>
    </location>
</feature>
<gene>
    <name evidence="3" type="primary">SPOSA6832_02887</name>
</gene>
<keyword evidence="2" id="KW-0812">Transmembrane</keyword>
<proteinExistence type="predicted"/>
<keyword evidence="2" id="KW-0472">Membrane</keyword>
<name>A0A0D6ENB1_SPOSA</name>
<dbReference type="InterPro" id="IPR036249">
    <property type="entry name" value="Thioredoxin-like_sf"/>
</dbReference>
<dbReference type="Proteomes" id="UP000243876">
    <property type="component" value="Unassembled WGS sequence"/>
</dbReference>
<evidence type="ECO:0000313" key="3">
    <source>
        <dbReference type="EMBL" id="CEQ41203.1"/>
    </source>
</evidence>
<dbReference type="SUPFAM" id="SSF52833">
    <property type="entry name" value="Thioredoxin-like"/>
    <property type="match status" value="1"/>
</dbReference>
<organism evidence="3 4">
    <name type="scientific">Sporidiobolus salmonicolor</name>
    <name type="common">Yeast-like fungus</name>
    <name type="synonym">Sporobolomyces salmonicolor</name>
    <dbReference type="NCBI Taxonomy" id="5005"/>
    <lineage>
        <taxon>Eukaryota</taxon>
        <taxon>Fungi</taxon>
        <taxon>Dikarya</taxon>
        <taxon>Basidiomycota</taxon>
        <taxon>Pucciniomycotina</taxon>
        <taxon>Microbotryomycetes</taxon>
        <taxon>Sporidiobolales</taxon>
        <taxon>Sporidiobolaceae</taxon>
        <taxon>Sporobolomyces</taxon>
    </lineage>
</organism>
<dbReference type="AlphaFoldDB" id="A0A0D6ENB1"/>
<dbReference type="EMBL" id="CENE01000012">
    <property type="protein sequence ID" value="CEQ41203.1"/>
    <property type="molecule type" value="Genomic_DNA"/>
</dbReference>
<evidence type="ECO:0000313" key="4">
    <source>
        <dbReference type="Proteomes" id="UP000243876"/>
    </source>
</evidence>
<reference evidence="4" key="1">
    <citation type="submission" date="2015-02" db="EMBL/GenBank/DDBJ databases">
        <authorList>
            <person name="Gon?alves P."/>
        </authorList>
    </citation>
    <scope>NUCLEOTIDE SEQUENCE [LARGE SCALE GENOMIC DNA]</scope>
</reference>
<sequence length="329" mass="36540">MGSPSLSPDPPLVVPPSPSPKSVTFSPSPAPSASASASASASISTALPDKPATKRRRSSIKQGVQMPYKPPKEQYSHPDPLIRRLRLRNGYGKEVNLQTEFRDAKVVLFFFGSATWRGSSTDPFQTVAAFAKRQPHQLKVVYVSIDDTKEAYDANTLQKPWLAMEWNDGSNVSTHLPTPSSPLPPSPDPLEPFLLAGDSDLEEEVHQTDPTGQLYLRPFSRVYLAEKWTVLGVPNLVAYHVESQKILSYHARFELLRDGKMEGTWDKWSKGERIQFSVVDLIYALRWTISIAIVAAAYLFAVHSGSMPNYIQNWSAQLTQNYLTGSAPR</sequence>
<dbReference type="OrthoDB" id="409136at2759"/>
<protein>
    <submittedName>
        <fullName evidence="3">SPOSA6832_02887-mRNA-1:cds</fullName>
    </submittedName>
</protein>
<dbReference type="Gene3D" id="3.40.30.10">
    <property type="entry name" value="Glutaredoxin"/>
    <property type="match status" value="1"/>
</dbReference>
<keyword evidence="4" id="KW-1185">Reference proteome</keyword>
<accession>A0A0D6ENB1</accession>
<feature type="region of interest" description="Disordered" evidence="1">
    <location>
        <begin position="1"/>
        <end position="77"/>
    </location>
</feature>